<dbReference type="PANTHER" id="PTHR38689:SF1">
    <property type="entry name" value="SUCCINATE DEHYDROGENASE HYDROPHOBIC MEMBRANE ANCHOR SUBUNIT"/>
    <property type="match status" value="1"/>
</dbReference>
<dbReference type="PIRSF" id="PIRSF000169">
    <property type="entry name" value="SDH_D"/>
    <property type="match status" value="1"/>
</dbReference>
<dbReference type="InterPro" id="IPR034804">
    <property type="entry name" value="SQR/QFR_C/D"/>
</dbReference>
<dbReference type="PANTHER" id="PTHR38689">
    <property type="entry name" value="SUCCINATE DEHYDROGENASE HYDROPHOBIC MEMBRANE ANCHOR SUBUNIT"/>
    <property type="match status" value="1"/>
</dbReference>
<dbReference type="UniPathway" id="UPA00223"/>
<dbReference type="EMBL" id="UINC01001009">
    <property type="protein sequence ID" value="SUZ67370.1"/>
    <property type="molecule type" value="Genomic_DNA"/>
</dbReference>
<reference evidence="5" key="1">
    <citation type="submission" date="2018-05" db="EMBL/GenBank/DDBJ databases">
        <authorList>
            <person name="Lanie J.A."/>
            <person name="Ng W.-L."/>
            <person name="Kazmierczak K.M."/>
            <person name="Andrzejewski T.M."/>
            <person name="Davidsen T.M."/>
            <person name="Wayne K.J."/>
            <person name="Tettelin H."/>
            <person name="Glass J.I."/>
            <person name="Rusch D."/>
            <person name="Podicherti R."/>
            <person name="Tsui H.-C.T."/>
            <person name="Winkler M.E."/>
        </authorList>
    </citation>
    <scope>NUCLEOTIDE SEQUENCE</scope>
</reference>
<accession>A0A381PK83</accession>
<keyword evidence="4" id="KW-0472">Membrane</keyword>
<keyword evidence="4" id="KW-0812">Transmembrane</keyword>
<proteinExistence type="predicted"/>
<name>A0A381PK83_9ZZZZ</name>
<dbReference type="NCBIfam" id="TIGR02968">
    <property type="entry name" value="succ_dehyd_anc"/>
    <property type="match status" value="1"/>
</dbReference>
<keyword evidence="4" id="KW-1133">Transmembrane helix</keyword>
<evidence type="ECO:0000256" key="1">
    <source>
        <dbReference type="ARBA" id="ARBA00001971"/>
    </source>
</evidence>
<feature type="transmembrane region" description="Helical" evidence="4">
    <location>
        <begin position="80"/>
        <end position="102"/>
    </location>
</feature>
<dbReference type="GO" id="GO:0017004">
    <property type="term" value="P:cytochrome complex assembly"/>
    <property type="evidence" value="ECO:0007669"/>
    <property type="project" value="TreeGrafter"/>
</dbReference>
<feature type="non-terminal residue" evidence="5">
    <location>
        <position position="1"/>
    </location>
</feature>
<dbReference type="AlphaFoldDB" id="A0A381PK83"/>
<comment type="cofactor">
    <cofactor evidence="1">
        <name>heme</name>
        <dbReference type="ChEBI" id="CHEBI:30413"/>
    </cofactor>
</comment>
<evidence type="ECO:0008006" key="6">
    <source>
        <dbReference type="Google" id="ProtNLM"/>
    </source>
</evidence>
<sequence>VTALLLGLYFLCLLGFLLSRGELLYVEWVGFMRSMPMMIFSTVSLISLGVHAWIGMWTIGTDYIRTFSLGKRSTFLRQSYQALIALILLIYVLWGNAVIWGLR</sequence>
<evidence type="ECO:0000256" key="2">
    <source>
        <dbReference type="ARBA" id="ARBA00004050"/>
    </source>
</evidence>
<dbReference type="GO" id="GO:0009055">
    <property type="term" value="F:electron transfer activity"/>
    <property type="evidence" value="ECO:0007669"/>
    <property type="project" value="TreeGrafter"/>
</dbReference>
<feature type="transmembrane region" description="Helical" evidence="4">
    <location>
        <begin position="37"/>
        <end position="59"/>
    </location>
</feature>
<dbReference type="SUPFAM" id="SSF81343">
    <property type="entry name" value="Fumarate reductase respiratory complex transmembrane subunits"/>
    <property type="match status" value="1"/>
</dbReference>
<comment type="subcellular location">
    <subcellularLocation>
        <location evidence="3">Membrane</location>
        <topology evidence="3">Multi-pass membrane protein</topology>
    </subcellularLocation>
</comment>
<dbReference type="Gene3D" id="1.20.1300.10">
    <property type="entry name" value="Fumarate reductase/succinate dehydrogenase, transmembrane subunit"/>
    <property type="match status" value="1"/>
</dbReference>
<protein>
    <recommendedName>
        <fullName evidence="6">Succinate dehydrogenase hydrophobic membrane anchor subunit</fullName>
    </recommendedName>
</protein>
<evidence type="ECO:0000313" key="5">
    <source>
        <dbReference type="EMBL" id="SUZ67370.1"/>
    </source>
</evidence>
<comment type="function">
    <text evidence="2">Membrane-anchoring subunit of succinate dehydrogenase (SDH).</text>
</comment>
<dbReference type="InterPro" id="IPR014312">
    <property type="entry name" value="Succ_DH_anchor"/>
</dbReference>
<dbReference type="GO" id="GO:0005886">
    <property type="term" value="C:plasma membrane"/>
    <property type="evidence" value="ECO:0007669"/>
    <property type="project" value="TreeGrafter"/>
</dbReference>
<evidence type="ECO:0000256" key="4">
    <source>
        <dbReference type="SAM" id="Phobius"/>
    </source>
</evidence>
<evidence type="ECO:0000256" key="3">
    <source>
        <dbReference type="ARBA" id="ARBA00004141"/>
    </source>
</evidence>
<organism evidence="5">
    <name type="scientific">marine metagenome</name>
    <dbReference type="NCBI Taxonomy" id="408172"/>
    <lineage>
        <taxon>unclassified sequences</taxon>
        <taxon>metagenomes</taxon>
        <taxon>ecological metagenomes</taxon>
    </lineage>
</organism>
<gene>
    <name evidence="5" type="ORF">METZ01_LOCUS20224</name>
</gene>
<dbReference type="GO" id="GO:0020037">
    <property type="term" value="F:heme binding"/>
    <property type="evidence" value="ECO:0007669"/>
    <property type="project" value="InterPro"/>
</dbReference>
<dbReference type="GO" id="GO:0006099">
    <property type="term" value="P:tricarboxylic acid cycle"/>
    <property type="evidence" value="ECO:0007669"/>
    <property type="project" value="UniProtKB-UniPathway"/>
</dbReference>